<organism evidence="8 9">
    <name type="scientific">Ligilactobacillus ubinensis</name>
    <dbReference type="NCBI Taxonomy" id="2876789"/>
    <lineage>
        <taxon>Bacteria</taxon>
        <taxon>Bacillati</taxon>
        <taxon>Bacillota</taxon>
        <taxon>Bacilli</taxon>
        <taxon>Lactobacillales</taxon>
        <taxon>Lactobacillaceae</taxon>
        <taxon>Ligilactobacillus</taxon>
    </lineage>
</organism>
<dbReference type="GO" id="GO:0009401">
    <property type="term" value="P:phosphoenolpyruvate-dependent sugar phosphotransferase system"/>
    <property type="evidence" value="ECO:0007669"/>
    <property type="project" value="UniProtKB-KW"/>
</dbReference>
<dbReference type="CDD" id="cd05569">
    <property type="entry name" value="PTS_IIB_fructose"/>
    <property type="match status" value="1"/>
</dbReference>
<keyword evidence="4 8" id="KW-0808">Transferase</keyword>
<dbReference type="RefSeq" id="WP_253359931.1">
    <property type="nucleotide sequence ID" value="NZ_JAIULA010000007.1"/>
</dbReference>
<dbReference type="EMBL" id="JAIULA010000007">
    <property type="protein sequence ID" value="MCP0886644.1"/>
    <property type="molecule type" value="Genomic_DNA"/>
</dbReference>
<keyword evidence="1" id="KW-0813">Transport</keyword>
<dbReference type="SUPFAM" id="SSF52794">
    <property type="entry name" value="PTS system IIB component-like"/>
    <property type="match status" value="1"/>
</dbReference>
<protein>
    <submittedName>
        <fullName evidence="8">Fructose PTS transporter subunit IIB</fullName>
        <ecNumber evidence="8">2.7.1.202</ecNumber>
    </submittedName>
</protein>
<evidence type="ECO:0000256" key="1">
    <source>
        <dbReference type="ARBA" id="ARBA00022448"/>
    </source>
</evidence>
<dbReference type="EC" id="2.7.1.202" evidence="8"/>
<dbReference type="Proteomes" id="UP001139006">
    <property type="component" value="Unassembled WGS sequence"/>
</dbReference>
<dbReference type="GO" id="GO:0005886">
    <property type="term" value="C:plasma membrane"/>
    <property type="evidence" value="ECO:0007669"/>
    <property type="project" value="TreeGrafter"/>
</dbReference>
<dbReference type="PANTHER" id="PTHR30505:SF0">
    <property type="entry name" value="FRUCTOSE-LIKE PTS SYSTEM EIIBC COMPONENT-RELATED"/>
    <property type="match status" value="1"/>
</dbReference>
<dbReference type="InterPro" id="IPR003501">
    <property type="entry name" value="PTS_EIIB_2/3"/>
</dbReference>
<dbReference type="InterPro" id="IPR050864">
    <property type="entry name" value="Bacterial_PTS_Sugar_Transport"/>
</dbReference>
<evidence type="ECO:0000256" key="3">
    <source>
        <dbReference type="ARBA" id="ARBA00022597"/>
    </source>
</evidence>
<proteinExistence type="predicted"/>
<evidence type="ECO:0000256" key="4">
    <source>
        <dbReference type="ARBA" id="ARBA00022679"/>
    </source>
</evidence>
<evidence type="ECO:0000313" key="9">
    <source>
        <dbReference type="Proteomes" id="UP001139006"/>
    </source>
</evidence>
<dbReference type="PROSITE" id="PS51099">
    <property type="entry name" value="PTS_EIIB_TYPE_2"/>
    <property type="match status" value="1"/>
</dbReference>
<dbReference type="Gene3D" id="3.40.50.2300">
    <property type="match status" value="1"/>
</dbReference>
<dbReference type="GO" id="GO:0022877">
    <property type="term" value="F:protein-N(PI)-phosphohistidine-fructose phosphotransferase system transporter activity"/>
    <property type="evidence" value="ECO:0007669"/>
    <property type="project" value="InterPro"/>
</dbReference>
<comment type="caution">
    <text evidence="8">The sequence shown here is derived from an EMBL/GenBank/DDBJ whole genome shotgun (WGS) entry which is preliminary data.</text>
</comment>
<dbReference type="InterPro" id="IPR003353">
    <property type="entry name" value="PTS_IIB_fruc"/>
</dbReference>
<keyword evidence="6" id="KW-0418">Kinase</keyword>
<dbReference type="GO" id="GO:0090563">
    <property type="term" value="F:protein-phosphocysteine-sugar phosphotransferase activity"/>
    <property type="evidence" value="ECO:0007669"/>
    <property type="project" value="TreeGrafter"/>
</dbReference>
<dbReference type="NCBIfam" id="TIGR00829">
    <property type="entry name" value="FRU"/>
    <property type="match status" value="1"/>
</dbReference>
<dbReference type="PANTHER" id="PTHR30505">
    <property type="entry name" value="FRUCTOSE-LIKE PERMEASE"/>
    <property type="match status" value="1"/>
</dbReference>
<gene>
    <name evidence="8" type="ORF">LB941_04745</name>
</gene>
<evidence type="ECO:0000259" key="7">
    <source>
        <dbReference type="PROSITE" id="PS51099"/>
    </source>
</evidence>
<dbReference type="InterPro" id="IPR013011">
    <property type="entry name" value="PTS_EIIB_2"/>
</dbReference>
<evidence type="ECO:0000313" key="8">
    <source>
        <dbReference type="EMBL" id="MCP0886644.1"/>
    </source>
</evidence>
<evidence type="ECO:0000256" key="5">
    <source>
        <dbReference type="ARBA" id="ARBA00022683"/>
    </source>
</evidence>
<accession>A0A9X2FK29</accession>
<keyword evidence="2" id="KW-0597">Phosphoprotein</keyword>
<dbReference type="AlphaFoldDB" id="A0A9X2FK29"/>
<name>A0A9X2FK29_9LACO</name>
<keyword evidence="9" id="KW-1185">Reference proteome</keyword>
<evidence type="ECO:0000256" key="2">
    <source>
        <dbReference type="ARBA" id="ARBA00022553"/>
    </source>
</evidence>
<evidence type="ECO:0000256" key="6">
    <source>
        <dbReference type="ARBA" id="ARBA00022777"/>
    </source>
</evidence>
<keyword evidence="5" id="KW-0598">Phosphotransferase system</keyword>
<sequence>MDFVAITSCPAGLAHTPMAAKALENAAKELGLEAKIEQQGAMGLKNEITLDEAKSAKFLLIGSDQKIEKMGRFEGKPVLRVDINMCIKKPKLVIEKCTKAVDAKLREQ</sequence>
<dbReference type="GO" id="GO:0016301">
    <property type="term" value="F:kinase activity"/>
    <property type="evidence" value="ECO:0007669"/>
    <property type="project" value="UniProtKB-KW"/>
</dbReference>
<reference evidence="8 9" key="1">
    <citation type="journal article" date="2023" name="Int. J. Syst. Evol. Microbiol.">
        <title>Ligilactobacillus ubinensis sp. nov., a novel species isolated from the wild ferment of a durian fruit (Durio zibethinus).</title>
        <authorList>
            <person name="Heng Y.C."/>
            <person name="Menon N."/>
            <person name="Chen B."/>
            <person name="Loo B.Z.L."/>
            <person name="Wong G.W.J."/>
            <person name="Lim A.C.H."/>
            <person name="Silvaraju S."/>
            <person name="Kittelmann S."/>
        </authorList>
    </citation>
    <scope>NUCLEOTIDE SEQUENCE [LARGE SCALE GENOMIC DNA]</scope>
    <source>
        <strain evidence="8 9">WILCCON 0076</strain>
    </source>
</reference>
<keyword evidence="3" id="KW-0762">Sugar transport</keyword>
<feature type="domain" description="PTS EIIB type-2" evidence="7">
    <location>
        <begin position="1"/>
        <end position="99"/>
    </location>
</feature>
<dbReference type="InterPro" id="IPR036095">
    <property type="entry name" value="PTS_EIIB-like_sf"/>
</dbReference>
<dbReference type="Pfam" id="PF02302">
    <property type="entry name" value="PTS_IIB"/>
    <property type="match status" value="1"/>
</dbReference>